<dbReference type="AlphaFoldDB" id="A0A835WA17"/>
<gene>
    <name evidence="1" type="ORF">HXX76_001897</name>
</gene>
<dbReference type="Proteomes" id="UP000650467">
    <property type="component" value="Unassembled WGS sequence"/>
</dbReference>
<evidence type="ECO:0000313" key="2">
    <source>
        <dbReference type="Proteomes" id="UP000650467"/>
    </source>
</evidence>
<keyword evidence="2" id="KW-1185">Reference proteome</keyword>
<dbReference type="NCBIfam" id="TIGR01571">
    <property type="entry name" value="A_thal_Cys_rich"/>
    <property type="match status" value="1"/>
</dbReference>
<sequence>MSNQEQWSTGLFDCFAQPGGGALGCVSLFMPCVQYGVVAETVNNDAVPCAGEFGPAAGAFFCLDVLAGLAHVSICPGINLVPTSAILHYRLRRHLRDKYDIQGSWQRDLCTAWWCGPCALAQETREVAIRTAAASAAASSANAAAAAAAAGGKGASLQAPGGGMAMFGNLLVPPHYAPVPMPAPTTTAAVPDAALPVTGVPVESMPTVAVATVTLRQGAAAVAEPK</sequence>
<accession>A0A835WA17</accession>
<organism evidence="1 2">
    <name type="scientific">Chlamydomonas incerta</name>
    <dbReference type="NCBI Taxonomy" id="51695"/>
    <lineage>
        <taxon>Eukaryota</taxon>
        <taxon>Viridiplantae</taxon>
        <taxon>Chlorophyta</taxon>
        <taxon>core chlorophytes</taxon>
        <taxon>Chlorophyceae</taxon>
        <taxon>CS clade</taxon>
        <taxon>Chlamydomonadales</taxon>
        <taxon>Chlamydomonadaceae</taxon>
        <taxon>Chlamydomonas</taxon>
    </lineage>
</organism>
<dbReference type="OrthoDB" id="1045822at2759"/>
<reference evidence="1" key="1">
    <citation type="journal article" date="2020" name="bioRxiv">
        <title>Comparative genomics of Chlamydomonas.</title>
        <authorList>
            <person name="Craig R.J."/>
            <person name="Hasan A.R."/>
            <person name="Ness R.W."/>
            <person name="Keightley P.D."/>
        </authorList>
    </citation>
    <scope>NUCLEOTIDE SEQUENCE</scope>
    <source>
        <strain evidence="1">SAG 7.73</strain>
    </source>
</reference>
<dbReference type="PANTHER" id="PTHR15907">
    <property type="entry name" value="DUF614 FAMILY PROTEIN-RELATED"/>
    <property type="match status" value="1"/>
</dbReference>
<proteinExistence type="predicted"/>
<dbReference type="Pfam" id="PF04749">
    <property type="entry name" value="PLAC8"/>
    <property type="match status" value="1"/>
</dbReference>
<comment type="caution">
    <text evidence="1">The sequence shown here is derived from an EMBL/GenBank/DDBJ whole genome shotgun (WGS) entry which is preliminary data.</text>
</comment>
<dbReference type="EMBL" id="JAEHOC010000003">
    <property type="protein sequence ID" value="KAG2443545.1"/>
    <property type="molecule type" value="Genomic_DNA"/>
</dbReference>
<name>A0A835WA17_CHLIN</name>
<dbReference type="InterPro" id="IPR006461">
    <property type="entry name" value="PLAC_motif_containing"/>
</dbReference>
<evidence type="ECO:0000313" key="1">
    <source>
        <dbReference type="EMBL" id="KAG2443545.1"/>
    </source>
</evidence>
<protein>
    <submittedName>
        <fullName evidence="1">Uncharacterized protein</fullName>
    </submittedName>
</protein>